<accession>A0A1N7ANS9</accession>
<evidence type="ECO:0000313" key="2">
    <source>
        <dbReference type="Proteomes" id="UP000186953"/>
    </source>
</evidence>
<dbReference type="Proteomes" id="UP000186953">
    <property type="component" value="Unassembled WGS sequence"/>
</dbReference>
<dbReference type="AlphaFoldDB" id="A0A1N7ANS9"/>
<organism evidence="1 2">
    <name type="scientific">Maribacter ulvicola</name>
    <dbReference type="NCBI Taxonomy" id="228959"/>
    <lineage>
        <taxon>Bacteria</taxon>
        <taxon>Pseudomonadati</taxon>
        <taxon>Bacteroidota</taxon>
        <taxon>Flavobacteriia</taxon>
        <taxon>Flavobacteriales</taxon>
        <taxon>Flavobacteriaceae</taxon>
        <taxon>Maribacter</taxon>
    </lineage>
</organism>
<keyword evidence="2" id="KW-1185">Reference proteome</keyword>
<dbReference type="EMBL" id="FTMA01000013">
    <property type="protein sequence ID" value="SIR40676.1"/>
    <property type="molecule type" value="Genomic_DNA"/>
</dbReference>
<reference evidence="2" key="1">
    <citation type="submission" date="2017-01" db="EMBL/GenBank/DDBJ databases">
        <authorList>
            <person name="Varghese N."/>
            <person name="Submissions S."/>
        </authorList>
    </citation>
    <scope>NUCLEOTIDE SEQUENCE [LARGE SCALE GENOMIC DNA]</scope>
    <source>
        <strain evidence="2">DSM 15366</strain>
    </source>
</reference>
<protein>
    <submittedName>
        <fullName evidence="1">Uncharacterized protein</fullName>
    </submittedName>
</protein>
<evidence type="ECO:0000313" key="1">
    <source>
        <dbReference type="EMBL" id="SIR40676.1"/>
    </source>
</evidence>
<proteinExistence type="predicted"/>
<gene>
    <name evidence="1" type="ORF">SAMN05421797_11318</name>
</gene>
<sequence>MKSILLCYNQNFSTISFIDFHYNSFNLEYINNKLRTSGV</sequence>
<name>A0A1N7ANS9_9FLAO</name>